<feature type="transmembrane region" description="Helical" evidence="1">
    <location>
        <begin position="6"/>
        <end position="23"/>
    </location>
</feature>
<dbReference type="Proteomes" id="UP001324384">
    <property type="component" value="Chromosome"/>
</dbReference>
<keyword evidence="1" id="KW-1133">Transmembrane helix</keyword>
<keyword evidence="1" id="KW-0472">Membrane</keyword>
<organism evidence="2 3">
    <name type="scientific">Moraxella canis</name>
    <dbReference type="NCBI Taxonomy" id="90239"/>
    <lineage>
        <taxon>Bacteria</taxon>
        <taxon>Pseudomonadati</taxon>
        <taxon>Pseudomonadota</taxon>
        <taxon>Gammaproteobacteria</taxon>
        <taxon>Moraxellales</taxon>
        <taxon>Moraxellaceae</taxon>
        <taxon>Moraxella</taxon>
    </lineage>
</organism>
<evidence type="ECO:0000313" key="2">
    <source>
        <dbReference type="EMBL" id="WQE03856.1"/>
    </source>
</evidence>
<evidence type="ECO:0000313" key="3">
    <source>
        <dbReference type="Proteomes" id="UP001324384"/>
    </source>
</evidence>
<proteinExistence type="predicted"/>
<reference evidence="2 3" key="1">
    <citation type="submission" date="2023-12" db="EMBL/GenBank/DDBJ databases">
        <title>Genome sequencing and assembly of bacterial species from a model synthetic community.</title>
        <authorList>
            <person name="Hogle S.L."/>
        </authorList>
    </citation>
    <scope>NUCLEOTIDE SEQUENCE [LARGE SCALE GENOMIC DNA]</scope>
    <source>
        <strain evidence="2 3">HAMBI_2792</strain>
    </source>
</reference>
<name>A0ABZ0WX72_9GAMM</name>
<sequence length="94" mass="11208">MSVNKILIVAPFVISIIVSVELDKKYYFDFYEFFIFLFICLMVFVNIYDYVNGKDMSIFGNNLKSNDSKPLRFYWLSLMVIVYALGIFHFLFRV</sequence>
<feature type="transmembrane region" description="Helical" evidence="1">
    <location>
        <begin position="71"/>
        <end position="92"/>
    </location>
</feature>
<accession>A0ABZ0WX72</accession>
<dbReference type="EMBL" id="CP139961">
    <property type="protein sequence ID" value="WQE03856.1"/>
    <property type="molecule type" value="Genomic_DNA"/>
</dbReference>
<protein>
    <submittedName>
        <fullName evidence="2">Uncharacterized protein</fullName>
    </submittedName>
</protein>
<keyword evidence="1" id="KW-0812">Transmembrane</keyword>
<dbReference type="RefSeq" id="WP_114801202.1">
    <property type="nucleotide sequence ID" value="NZ_CP139961.1"/>
</dbReference>
<keyword evidence="3" id="KW-1185">Reference proteome</keyword>
<gene>
    <name evidence="2" type="ORF">U0021_08985</name>
</gene>
<evidence type="ECO:0000256" key="1">
    <source>
        <dbReference type="SAM" id="Phobius"/>
    </source>
</evidence>
<feature type="transmembrane region" description="Helical" evidence="1">
    <location>
        <begin position="30"/>
        <end position="51"/>
    </location>
</feature>